<feature type="region of interest" description="Disordered" evidence="1">
    <location>
        <begin position="1"/>
        <end position="42"/>
    </location>
</feature>
<evidence type="ECO:0000256" key="1">
    <source>
        <dbReference type="SAM" id="MobiDB-lite"/>
    </source>
</evidence>
<gene>
    <name evidence="2" type="ORF">GCM10009575_012830</name>
</gene>
<sequence length="63" mass="6686">MINRSGGGGDGNAAAITWSWGGAREKNVGSDHRRGRGPWDRKSAALVPSHTRAAGQWTLMAQL</sequence>
<organism evidence="2 3">
    <name type="scientific">Streptomyces rhizosphaericus</name>
    <dbReference type="NCBI Taxonomy" id="114699"/>
    <lineage>
        <taxon>Bacteria</taxon>
        <taxon>Bacillati</taxon>
        <taxon>Actinomycetota</taxon>
        <taxon>Actinomycetes</taxon>
        <taxon>Kitasatosporales</taxon>
        <taxon>Streptomycetaceae</taxon>
        <taxon>Streptomyces</taxon>
        <taxon>Streptomyces violaceusniger group</taxon>
    </lineage>
</organism>
<name>A0ABP3ZHM8_9ACTN</name>
<reference evidence="3" key="1">
    <citation type="journal article" date="2019" name="Int. J. Syst. Evol. Microbiol.">
        <title>The Global Catalogue of Microorganisms (GCM) 10K type strain sequencing project: providing services to taxonomists for standard genome sequencing and annotation.</title>
        <authorList>
            <consortium name="The Broad Institute Genomics Platform"/>
            <consortium name="The Broad Institute Genome Sequencing Center for Infectious Disease"/>
            <person name="Wu L."/>
            <person name="Ma J."/>
        </authorList>
    </citation>
    <scope>NUCLEOTIDE SEQUENCE [LARGE SCALE GENOMIC DNA]</scope>
    <source>
        <strain evidence="3">JCM 11444</strain>
    </source>
</reference>
<dbReference type="EMBL" id="BAAAID010000005">
    <property type="protein sequence ID" value="GAA0920202.1"/>
    <property type="molecule type" value="Genomic_DNA"/>
</dbReference>
<keyword evidence="3" id="KW-1185">Reference proteome</keyword>
<feature type="compositionally biased region" description="Gly residues" evidence="1">
    <location>
        <begin position="1"/>
        <end position="11"/>
    </location>
</feature>
<feature type="compositionally biased region" description="Basic and acidic residues" evidence="1">
    <location>
        <begin position="23"/>
        <end position="42"/>
    </location>
</feature>
<evidence type="ECO:0000313" key="3">
    <source>
        <dbReference type="Proteomes" id="UP001500418"/>
    </source>
</evidence>
<dbReference type="Proteomes" id="UP001500418">
    <property type="component" value="Unassembled WGS sequence"/>
</dbReference>
<comment type="caution">
    <text evidence="2">The sequence shown here is derived from an EMBL/GenBank/DDBJ whole genome shotgun (WGS) entry which is preliminary data.</text>
</comment>
<evidence type="ECO:0000313" key="2">
    <source>
        <dbReference type="EMBL" id="GAA0920202.1"/>
    </source>
</evidence>
<accession>A0ABP3ZHM8</accession>
<proteinExistence type="predicted"/>
<protein>
    <submittedName>
        <fullName evidence="2">Uncharacterized protein</fullName>
    </submittedName>
</protein>